<gene>
    <name evidence="3" type="ORF">M404DRAFT_6001</name>
</gene>
<dbReference type="Proteomes" id="UP000054217">
    <property type="component" value="Unassembled WGS sequence"/>
</dbReference>
<name>A0A0C3PZ49_PISTI</name>
<accession>A0A0C3PZ49</accession>
<feature type="compositionally biased region" description="Polar residues" evidence="1">
    <location>
        <begin position="115"/>
        <end position="128"/>
    </location>
</feature>
<evidence type="ECO:0000256" key="2">
    <source>
        <dbReference type="SAM" id="SignalP"/>
    </source>
</evidence>
<dbReference type="HOGENOM" id="CLU_1261983_0_0_1"/>
<evidence type="ECO:0000313" key="4">
    <source>
        <dbReference type="Proteomes" id="UP000054217"/>
    </source>
</evidence>
<dbReference type="InParanoid" id="A0A0C3PZ49"/>
<proteinExistence type="predicted"/>
<feature type="region of interest" description="Disordered" evidence="1">
    <location>
        <begin position="109"/>
        <end position="136"/>
    </location>
</feature>
<dbReference type="AlphaFoldDB" id="A0A0C3PZ49"/>
<evidence type="ECO:0000313" key="3">
    <source>
        <dbReference type="EMBL" id="KIO15071.1"/>
    </source>
</evidence>
<dbReference type="EMBL" id="KN831944">
    <property type="protein sequence ID" value="KIO15071.1"/>
    <property type="molecule type" value="Genomic_DNA"/>
</dbReference>
<feature type="signal peptide" evidence="2">
    <location>
        <begin position="1"/>
        <end position="23"/>
    </location>
</feature>
<reference evidence="4" key="2">
    <citation type="submission" date="2015-01" db="EMBL/GenBank/DDBJ databases">
        <title>Evolutionary Origins and Diversification of the Mycorrhizal Mutualists.</title>
        <authorList>
            <consortium name="DOE Joint Genome Institute"/>
            <consortium name="Mycorrhizal Genomics Consortium"/>
            <person name="Kohler A."/>
            <person name="Kuo A."/>
            <person name="Nagy L.G."/>
            <person name="Floudas D."/>
            <person name="Copeland A."/>
            <person name="Barry K.W."/>
            <person name="Cichocki N."/>
            <person name="Veneault-Fourrey C."/>
            <person name="LaButti K."/>
            <person name="Lindquist E.A."/>
            <person name="Lipzen A."/>
            <person name="Lundell T."/>
            <person name="Morin E."/>
            <person name="Murat C."/>
            <person name="Riley R."/>
            <person name="Ohm R."/>
            <person name="Sun H."/>
            <person name="Tunlid A."/>
            <person name="Henrissat B."/>
            <person name="Grigoriev I.V."/>
            <person name="Hibbett D.S."/>
            <person name="Martin F."/>
        </authorList>
    </citation>
    <scope>NUCLEOTIDE SEQUENCE [LARGE SCALE GENOMIC DNA]</scope>
    <source>
        <strain evidence="4">Marx 270</strain>
    </source>
</reference>
<reference evidence="3 4" key="1">
    <citation type="submission" date="2014-04" db="EMBL/GenBank/DDBJ databases">
        <authorList>
            <consortium name="DOE Joint Genome Institute"/>
            <person name="Kuo A."/>
            <person name="Kohler A."/>
            <person name="Costa M.D."/>
            <person name="Nagy L.G."/>
            <person name="Floudas D."/>
            <person name="Copeland A."/>
            <person name="Barry K.W."/>
            <person name="Cichocki N."/>
            <person name="Veneault-Fourrey C."/>
            <person name="LaButti K."/>
            <person name="Lindquist E.A."/>
            <person name="Lipzen A."/>
            <person name="Lundell T."/>
            <person name="Morin E."/>
            <person name="Murat C."/>
            <person name="Sun H."/>
            <person name="Tunlid A."/>
            <person name="Henrissat B."/>
            <person name="Grigoriev I.V."/>
            <person name="Hibbett D.S."/>
            <person name="Martin F."/>
            <person name="Nordberg H.P."/>
            <person name="Cantor M.N."/>
            <person name="Hua S.X."/>
        </authorList>
    </citation>
    <scope>NUCLEOTIDE SEQUENCE [LARGE SCALE GENOMIC DNA]</scope>
    <source>
        <strain evidence="3 4">Marx 270</strain>
    </source>
</reference>
<keyword evidence="4" id="KW-1185">Reference proteome</keyword>
<dbReference type="OrthoDB" id="10579810at2759"/>
<evidence type="ECO:0000256" key="1">
    <source>
        <dbReference type="SAM" id="MobiDB-lite"/>
    </source>
</evidence>
<sequence length="219" mass="24219">MPRWVPLWLLAQYILLLVDLGDRLRNMPVSCSPRQPMAYKEEFGDLRSSYDLDTETLGPRSAASTKRSKSLVISVQVTDLDSRTSGAPIGYKHDMMTAPTGLKHDYGSRQGCPRPSTQGPLLGRSTSVPARKVGGSSIDLRDRSVPARAIGGSSVGVTSRSYQFLKMTRCSELRWASEPVIVFEMRGGPIKDDSHLGMRVERVQSFANEVGCWDEMHTT</sequence>
<protein>
    <submittedName>
        <fullName evidence="3">Uncharacterized protein</fullName>
    </submittedName>
</protein>
<organism evidence="3 4">
    <name type="scientific">Pisolithus tinctorius Marx 270</name>
    <dbReference type="NCBI Taxonomy" id="870435"/>
    <lineage>
        <taxon>Eukaryota</taxon>
        <taxon>Fungi</taxon>
        <taxon>Dikarya</taxon>
        <taxon>Basidiomycota</taxon>
        <taxon>Agaricomycotina</taxon>
        <taxon>Agaricomycetes</taxon>
        <taxon>Agaricomycetidae</taxon>
        <taxon>Boletales</taxon>
        <taxon>Sclerodermatineae</taxon>
        <taxon>Pisolithaceae</taxon>
        <taxon>Pisolithus</taxon>
    </lineage>
</organism>
<feature type="chain" id="PRO_5002177218" evidence="2">
    <location>
        <begin position="24"/>
        <end position="219"/>
    </location>
</feature>
<keyword evidence="2" id="KW-0732">Signal</keyword>